<comment type="caution">
    <text evidence="2">The sequence shown here is derived from an EMBL/GenBank/DDBJ whole genome shotgun (WGS) entry which is preliminary data.</text>
</comment>
<evidence type="ECO:0000256" key="1">
    <source>
        <dbReference type="SAM" id="SignalP"/>
    </source>
</evidence>
<sequence length="130" mass="14557">MQLVKFLVGALIVVAGSVVANPVPSADPLSGNSAPIQKRDTPEWNDPFHLSNLEAARERILTRHLCCRQRSKFTFVKLRPPTIDYPAYDDTRRVLITEFDDDGWALQGYSSHSDPIKSNGCHSQRHSLVT</sequence>
<evidence type="ECO:0000313" key="2">
    <source>
        <dbReference type="EMBL" id="CCA73708.1"/>
    </source>
</evidence>
<feature type="signal peptide" evidence="1">
    <location>
        <begin position="1"/>
        <end position="20"/>
    </location>
</feature>
<name>G4TQW5_SERID</name>
<evidence type="ECO:0000313" key="3">
    <source>
        <dbReference type="Proteomes" id="UP000007148"/>
    </source>
</evidence>
<gene>
    <name evidence="2" type="ORF">PIIN_07662</name>
</gene>
<proteinExistence type="predicted"/>
<dbReference type="HOGENOM" id="CLU_1938963_0_0_1"/>
<dbReference type="EMBL" id="CAFZ01000247">
    <property type="protein sequence ID" value="CCA73708.1"/>
    <property type="molecule type" value="Genomic_DNA"/>
</dbReference>
<feature type="chain" id="PRO_5003468720" evidence="1">
    <location>
        <begin position="21"/>
        <end position="130"/>
    </location>
</feature>
<protein>
    <submittedName>
        <fullName evidence="2">Uncharacterized protein</fullName>
    </submittedName>
</protein>
<dbReference type="Proteomes" id="UP000007148">
    <property type="component" value="Unassembled WGS sequence"/>
</dbReference>
<keyword evidence="1" id="KW-0732">Signal</keyword>
<organism evidence="2 3">
    <name type="scientific">Serendipita indica (strain DSM 11827)</name>
    <name type="common">Root endophyte fungus</name>
    <name type="synonym">Piriformospora indica</name>
    <dbReference type="NCBI Taxonomy" id="1109443"/>
    <lineage>
        <taxon>Eukaryota</taxon>
        <taxon>Fungi</taxon>
        <taxon>Dikarya</taxon>
        <taxon>Basidiomycota</taxon>
        <taxon>Agaricomycotina</taxon>
        <taxon>Agaricomycetes</taxon>
        <taxon>Sebacinales</taxon>
        <taxon>Serendipitaceae</taxon>
        <taxon>Serendipita</taxon>
    </lineage>
</organism>
<reference evidence="2 3" key="1">
    <citation type="journal article" date="2011" name="PLoS Pathog.">
        <title>Endophytic Life Strategies Decoded by Genome and Transcriptome Analyses of the Mutualistic Root Symbiont Piriformospora indica.</title>
        <authorList>
            <person name="Zuccaro A."/>
            <person name="Lahrmann U."/>
            <person name="Guldener U."/>
            <person name="Langen G."/>
            <person name="Pfiffi S."/>
            <person name="Biedenkopf D."/>
            <person name="Wong P."/>
            <person name="Samans B."/>
            <person name="Grimm C."/>
            <person name="Basiewicz M."/>
            <person name="Murat C."/>
            <person name="Martin F."/>
            <person name="Kogel K.H."/>
        </authorList>
    </citation>
    <scope>NUCLEOTIDE SEQUENCE [LARGE SCALE GENOMIC DNA]</scope>
    <source>
        <strain evidence="2 3">DSM 11827</strain>
    </source>
</reference>
<dbReference type="InParanoid" id="G4TQW5"/>
<dbReference type="AlphaFoldDB" id="G4TQW5"/>
<accession>G4TQW5</accession>
<keyword evidence="3" id="KW-1185">Reference proteome</keyword>